<dbReference type="PANTHER" id="PTHR42973">
    <property type="entry name" value="BINDING OXIDOREDUCTASE, PUTATIVE (AFU_ORTHOLOGUE AFUA_1G17690)-RELATED"/>
    <property type="match status" value="1"/>
</dbReference>
<dbReference type="InterPro" id="IPR006094">
    <property type="entry name" value="Oxid_FAD_bind_N"/>
</dbReference>
<evidence type="ECO:0000256" key="3">
    <source>
        <dbReference type="ARBA" id="ARBA00022630"/>
    </source>
</evidence>
<dbReference type="InterPro" id="IPR050416">
    <property type="entry name" value="FAD-linked_Oxidoreductase"/>
</dbReference>
<gene>
    <name evidence="7" type="ORF">LCER1_G004164</name>
</gene>
<keyword evidence="4" id="KW-0274">FAD</keyword>
<comment type="similarity">
    <text evidence="2">Belongs to the oxygen-dependent FAD-linked oxidoreductase family.</text>
</comment>
<keyword evidence="3" id="KW-0285">Flavoprotein</keyword>
<dbReference type="PANTHER" id="PTHR42973:SF39">
    <property type="entry name" value="FAD-BINDING PCMH-TYPE DOMAIN-CONTAINING PROTEIN"/>
    <property type="match status" value="1"/>
</dbReference>
<evidence type="ECO:0000259" key="6">
    <source>
        <dbReference type="PROSITE" id="PS51387"/>
    </source>
</evidence>
<dbReference type="Proteomes" id="UP000481288">
    <property type="component" value="Unassembled WGS sequence"/>
</dbReference>
<dbReference type="InterPro" id="IPR012951">
    <property type="entry name" value="BBE"/>
</dbReference>
<evidence type="ECO:0000256" key="1">
    <source>
        <dbReference type="ARBA" id="ARBA00001974"/>
    </source>
</evidence>
<sequence>MGSINTPGIEQLKAGLSDSSTVVTPESDKYQESLERWAVTAEKPASIIVFPTSARDVSKAILFSTANKLELAVSGGRHATSGSSSTDGGLCIDLSKMRSVTVDAEKKTVTAQGGALWADVDSELGKYGLAAVGGTVNHTGIGGLTLGGGYGFLTGQHGLVVDNLLEVEFVLADGRVVTASASQNGDLFWAARGAGVNFGVATSFTYRAHEQKNLVWGGILIFPKERLVGVINAANRIYEAGESRQVMLVGFVAPPPAHQPVVMVLTFFDGAEDEAKTFFDPLLSLEPLANMTGPMPYSSANGMLNESMPYGFRRRMKGSAFIAPLDTSFAASLFQDFEDFLQKTPSAVLSVLLLEYVPFKKVIEVSQTATSFANRGAYGNILFGPGWTDPAQDSACREWTKVMYSKTRAELLKRKTGGTDPVTLEGVGEYVNYDGLDASADVLFGVNAPRLAELKKKYDPGNVFCKGTKFLA</sequence>
<comment type="cofactor">
    <cofactor evidence="1">
        <name>FAD</name>
        <dbReference type="ChEBI" id="CHEBI:57692"/>
    </cofactor>
</comment>
<dbReference type="Gene3D" id="3.40.462.20">
    <property type="match status" value="1"/>
</dbReference>
<accession>A0A7D8UQ21</accession>
<evidence type="ECO:0000313" key="8">
    <source>
        <dbReference type="Proteomes" id="UP000481288"/>
    </source>
</evidence>
<evidence type="ECO:0000256" key="2">
    <source>
        <dbReference type="ARBA" id="ARBA00005466"/>
    </source>
</evidence>
<organism evidence="7 8">
    <name type="scientific">Lachnellula cervina</name>
    <dbReference type="NCBI Taxonomy" id="1316786"/>
    <lineage>
        <taxon>Eukaryota</taxon>
        <taxon>Fungi</taxon>
        <taxon>Dikarya</taxon>
        <taxon>Ascomycota</taxon>
        <taxon>Pezizomycotina</taxon>
        <taxon>Leotiomycetes</taxon>
        <taxon>Helotiales</taxon>
        <taxon>Lachnaceae</taxon>
        <taxon>Lachnellula</taxon>
    </lineage>
</organism>
<dbReference type="Pfam" id="PF08031">
    <property type="entry name" value="BBE"/>
    <property type="match status" value="1"/>
</dbReference>
<dbReference type="PROSITE" id="PS51387">
    <property type="entry name" value="FAD_PCMH"/>
    <property type="match status" value="1"/>
</dbReference>
<dbReference type="OrthoDB" id="415825at2759"/>
<dbReference type="GO" id="GO:0071949">
    <property type="term" value="F:FAD binding"/>
    <property type="evidence" value="ECO:0007669"/>
    <property type="project" value="InterPro"/>
</dbReference>
<evidence type="ECO:0000256" key="4">
    <source>
        <dbReference type="ARBA" id="ARBA00022827"/>
    </source>
</evidence>
<protein>
    <submittedName>
        <fullName evidence="7">FAD-linked oxidoreductase</fullName>
    </submittedName>
</protein>
<dbReference type="AlphaFoldDB" id="A0A7D8UQ21"/>
<feature type="domain" description="FAD-binding PCMH-type" evidence="6">
    <location>
        <begin position="40"/>
        <end position="211"/>
    </location>
</feature>
<proteinExistence type="inferred from homology"/>
<dbReference type="Gene3D" id="3.30.465.10">
    <property type="match status" value="1"/>
</dbReference>
<dbReference type="GO" id="GO:0016491">
    <property type="term" value="F:oxidoreductase activity"/>
    <property type="evidence" value="ECO:0007669"/>
    <property type="project" value="UniProtKB-KW"/>
</dbReference>
<comment type="caution">
    <text evidence="7">The sequence shown here is derived from an EMBL/GenBank/DDBJ whole genome shotgun (WGS) entry which is preliminary data.</text>
</comment>
<dbReference type="Pfam" id="PF01565">
    <property type="entry name" value="FAD_binding_4"/>
    <property type="match status" value="1"/>
</dbReference>
<dbReference type="Gene3D" id="3.30.43.10">
    <property type="entry name" value="Uridine Diphospho-n-acetylenolpyruvylglucosamine Reductase, domain 2"/>
    <property type="match status" value="1"/>
</dbReference>
<keyword evidence="5" id="KW-0560">Oxidoreductase</keyword>
<evidence type="ECO:0000313" key="7">
    <source>
        <dbReference type="EMBL" id="TVY54841.1"/>
    </source>
</evidence>
<dbReference type="InterPro" id="IPR016167">
    <property type="entry name" value="FAD-bd_PCMH_sub1"/>
</dbReference>
<dbReference type="InterPro" id="IPR016169">
    <property type="entry name" value="FAD-bd_PCMH_sub2"/>
</dbReference>
<reference evidence="7 8" key="1">
    <citation type="submission" date="2018-05" db="EMBL/GenBank/DDBJ databases">
        <title>Whole genome sequencing for identification of molecular markers to develop diagnostic detection tools for the regulated plant pathogen Lachnellula willkommii.</title>
        <authorList>
            <person name="Giroux E."/>
            <person name="Bilodeau G."/>
        </authorList>
    </citation>
    <scope>NUCLEOTIDE SEQUENCE [LARGE SCALE GENOMIC DNA]</scope>
    <source>
        <strain evidence="7 8">CBS 625.97</strain>
    </source>
</reference>
<dbReference type="InterPro" id="IPR016166">
    <property type="entry name" value="FAD-bd_PCMH"/>
</dbReference>
<name>A0A7D8UQ21_9HELO</name>
<keyword evidence="8" id="KW-1185">Reference proteome</keyword>
<evidence type="ECO:0000256" key="5">
    <source>
        <dbReference type="ARBA" id="ARBA00023002"/>
    </source>
</evidence>
<dbReference type="EMBL" id="QGMG01000300">
    <property type="protein sequence ID" value="TVY54841.1"/>
    <property type="molecule type" value="Genomic_DNA"/>
</dbReference>
<dbReference type="InterPro" id="IPR036318">
    <property type="entry name" value="FAD-bd_PCMH-like_sf"/>
</dbReference>
<dbReference type="SUPFAM" id="SSF56176">
    <property type="entry name" value="FAD-binding/transporter-associated domain-like"/>
    <property type="match status" value="1"/>
</dbReference>